<dbReference type="InterPro" id="IPR039261">
    <property type="entry name" value="FNR_nucleotide-bd"/>
</dbReference>
<comment type="cofactor">
    <cofactor evidence="11 12">
        <name>FAD</name>
        <dbReference type="ChEBI" id="CHEBI:57692"/>
    </cofactor>
    <text evidence="11 12">Binds 1 FAD per subunit.</text>
</comment>
<feature type="binding site" evidence="11 13">
    <location>
        <position position="222"/>
    </location>
    <ligand>
        <name>[2Fe-2S] cluster</name>
        <dbReference type="ChEBI" id="CHEBI:190135"/>
    </ligand>
</feature>
<dbReference type="PIRSF" id="PIRSF006816">
    <property type="entry name" value="Cyc3_hyd_g"/>
    <property type="match status" value="1"/>
</dbReference>
<dbReference type="OrthoDB" id="9778346at2"/>
<dbReference type="GO" id="GO:0016491">
    <property type="term" value="F:oxidoreductase activity"/>
    <property type="evidence" value="ECO:0007669"/>
    <property type="project" value="InterPro"/>
</dbReference>
<evidence type="ECO:0000259" key="14">
    <source>
        <dbReference type="PROSITE" id="PS51384"/>
    </source>
</evidence>
<dbReference type="STRING" id="903983.BCR23_11330"/>
<reference evidence="16" key="1">
    <citation type="submission" date="2016-09" db="EMBL/GenBank/DDBJ databases">
        <authorList>
            <person name="Gulvik C.A."/>
        </authorList>
    </citation>
    <scope>NUCLEOTIDE SEQUENCE [LARGE SCALE GENOMIC DNA]</scope>
    <source>
        <strain evidence="16">LMG 26306</strain>
    </source>
</reference>
<evidence type="ECO:0000256" key="7">
    <source>
        <dbReference type="ARBA" id="ARBA00022975"/>
    </source>
</evidence>
<keyword evidence="6 11" id="KW-0274">FAD</keyword>
<keyword evidence="5 11" id="KW-0479">Metal-binding</keyword>
<dbReference type="Pfam" id="PF10418">
    <property type="entry name" value="DHODB_Fe-S_bind"/>
    <property type="match status" value="1"/>
</dbReference>
<dbReference type="GO" id="GO:0051537">
    <property type="term" value="F:2 iron, 2 sulfur cluster binding"/>
    <property type="evidence" value="ECO:0007669"/>
    <property type="project" value="UniProtKB-KW"/>
</dbReference>
<evidence type="ECO:0000256" key="1">
    <source>
        <dbReference type="ARBA" id="ARBA00006422"/>
    </source>
</evidence>
<comment type="caution">
    <text evidence="15">The sequence shown here is derived from an EMBL/GenBank/DDBJ whole genome shotgun (WGS) entry which is preliminary data.</text>
</comment>
<evidence type="ECO:0000313" key="15">
    <source>
        <dbReference type="EMBL" id="OEG14967.1"/>
    </source>
</evidence>
<protein>
    <recommendedName>
        <fullName evidence="11">Dihydroorotate dehydrogenase B (NAD(+)), electron transfer subunit</fullName>
    </recommendedName>
    <alternativeName>
        <fullName evidence="11">Dihydroorotate oxidase B, electron transfer subunit</fullName>
    </alternativeName>
</protein>
<dbReference type="InterPro" id="IPR019480">
    <property type="entry name" value="Dihydroorotate_DH_Fe-S-bd"/>
</dbReference>
<evidence type="ECO:0000256" key="3">
    <source>
        <dbReference type="ARBA" id="ARBA00022630"/>
    </source>
</evidence>
<evidence type="ECO:0000256" key="6">
    <source>
        <dbReference type="ARBA" id="ARBA00022827"/>
    </source>
</evidence>
<gene>
    <name evidence="11" type="primary">pyrK</name>
    <name evidence="15" type="ORF">BCR23_11330</name>
</gene>
<keyword evidence="8 11" id="KW-0249">Electron transport</keyword>
<dbReference type="PROSITE" id="PS51384">
    <property type="entry name" value="FAD_FR"/>
    <property type="match status" value="1"/>
</dbReference>
<dbReference type="PATRIC" id="fig|903983.4.peg.2758"/>
<dbReference type="SUPFAM" id="SSF63380">
    <property type="entry name" value="Riboflavin synthase domain-like"/>
    <property type="match status" value="1"/>
</dbReference>
<dbReference type="SUPFAM" id="SSF52343">
    <property type="entry name" value="Ferredoxin reductase-like, C-terminal NADP-linked domain"/>
    <property type="match status" value="1"/>
</dbReference>
<dbReference type="EMBL" id="MIKB01000017">
    <property type="protein sequence ID" value="OEG14967.1"/>
    <property type="molecule type" value="Genomic_DNA"/>
</dbReference>
<dbReference type="CDD" id="cd06218">
    <property type="entry name" value="DHOD_e_trans"/>
    <property type="match status" value="1"/>
</dbReference>
<keyword evidence="9 11" id="KW-0408">Iron</keyword>
<evidence type="ECO:0000313" key="16">
    <source>
        <dbReference type="Proteomes" id="UP000094764"/>
    </source>
</evidence>
<dbReference type="InterPro" id="IPR017927">
    <property type="entry name" value="FAD-bd_FR_type"/>
</dbReference>
<comment type="subunit">
    <text evidence="11">Heterotetramer of 2 PyrK and 2 PyrD type B subunits.</text>
</comment>
<dbReference type="InterPro" id="IPR001433">
    <property type="entry name" value="OxRdtase_FAD/NAD-bd"/>
</dbReference>
<feature type="binding site" evidence="11 13">
    <location>
        <position position="227"/>
    </location>
    <ligand>
        <name>[2Fe-2S] cluster</name>
        <dbReference type="ChEBI" id="CHEBI:190135"/>
    </ligand>
</feature>
<name>A0A1E5GQJ3_9ENTE</name>
<dbReference type="InterPro" id="IPR037117">
    <property type="entry name" value="Dihydroorotate_DH_ele_sf"/>
</dbReference>
<proteinExistence type="inferred from homology"/>
<comment type="similarity">
    <text evidence="1 11">Belongs to the PyrK family.</text>
</comment>
<dbReference type="UniPathway" id="UPA00070">
    <property type="reaction ID" value="UER00945"/>
</dbReference>
<dbReference type="NCBIfam" id="NF000799">
    <property type="entry name" value="PRK00054.1-4"/>
    <property type="match status" value="1"/>
</dbReference>
<feature type="binding site" evidence="11 12">
    <location>
        <begin position="68"/>
        <end position="70"/>
    </location>
    <ligand>
        <name>FAD</name>
        <dbReference type="ChEBI" id="CHEBI:57692"/>
    </ligand>
</feature>
<dbReference type="Gene3D" id="3.40.50.80">
    <property type="entry name" value="Nucleotide-binding domain of ferredoxin-NADP reductase (FNR) module"/>
    <property type="match status" value="1"/>
</dbReference>
<evidence type="ECO:0000256" key="2">
    <source>
        <dbReference type="ARBA" id="ARBA00022448"/>
    </source>
</evidence>
<evidence type="ECO:0000256" key="10">
    <source>
        <dbReference type="ARBA" id="ARBA00023014"/>
    </source>
</evidence>
<sequence>MKQEIMTIVSQKQLAPRIFQMTLTGDLVNEMEKPGQFIHIKVPREDMLLRRPISLNQIDKQAQTCTIIYRTEGEGTKVFSMLSAGDTLDVMGPLGNGFDVHCLKPGQKAYVIGGGIGIPPMYELSKQLKQNGIEVVHFLGYASKEVAYFQDEFVALGDTRFATDDGSFGVEGNVGNLLLDAVKKEQPDAVYACGANGMLKMVAQVFSENPNVFLSLEQRMACGMGACYACVCHVPEDETGTKSVKVCDEGPIFRASEVVL</sequence>
<evidence type="ECO:0000256" key="11">
    <source>
        <dbReference type="HAMAP-Rule" id="MF_01211"/>
    </source>
</evidence>
<dbReference type="GO" id="GO:0050660">
    <property type="term" value="F:flavin adenine dinucleotide binding"/>
    <property type="evidence" value="ECO:0007669"/>
    <property type="project" value="InterPro"/>
</dbReference>
<dbReference type="InterPro" id="IPR012165">
    <property type="entry name" value="Cyt_c3_hydrogenase_gsu"/>
</dbReference>
<dbReference type="GO" id="GO:0009055">
    <property type="term" value="F:electron transfer activity"/>
    <property type="evidence" value="ECO:0007669"/>
    <property type="project" value="UniProtKB-UniRule"/>
</dbReference>
<dbReference type="PANTHER" id="PTHR43513:SF3">
    <property type="entry name" value="DIHYDROOROTATE DEHYDROGENASE B (NAD(+)), ELECTRON TRANSFER SUBUNIT-RELATED"/>
    <property type="match status" value="1"/>
</dbReference>
<dbReference type="InterPro" id="IPR050353">
    <property type="entry name" value="PyrK_electron_transfer"/>
</dbReference>
<comment type="cofactor">
    <cofactor evidence="13">
        <name>[2Fe-2S] cluster</name>
        <dbReference type="ChEBI" id="CHEBI:190135"/>
    </cofactor>
    <text evidence="13">Binds 1 [2Fe-2S] cluster per subunit.</text>
</comment>
<accession>A0A1E5GQJ3</accession>
<dbReference type="GO" id="GO:0046872">
    <property type="term" value="F:metal ion binding"/>
    <property type="evidence" value="ECO:0007669"/>
    <property type="project" value="UniProtKB-KW"/>
</dbReference>
<dbReference type="InterPro" id="IPR023455">
    <property type="entry name" value="Dihydroorotate_DHASE_ETsu"/>
</dbReference>
<dbReference type="RefSeq" id="WP_069635911.1">
    <property type="nucleotide sequence ID" value="NZ_JXKZ01000008.1"/>
</dbReference>
<comment type="function">
    <text evidence="11">Responsible for channeling the electrons from the oxidation of dihydroorotate from the FMN redox center in the PyrD type B subunit to the ultimate electron acceptor NAD(+).</text>
</comment>
<dbReference type="PANTHER" id="PTHR43513">
    <property type="entry name" value="DIHYDROOROTATE DEHYDROGENASE B (NAD(+)), ELECTRON TRANSFER SUBUNIT"/>
    <property type="match status" value="1"/>
</dbReference>
<keyword evidence="4 11" id="KW-0001">2Fe-2S</keyword>
<feature type="binding site" evidence="11 12">
    <location>
        <begin position="51"/>
        <end position="54"/>
    </location>
    <ligand>
        <name>FAD</name>
        <dbReference type="ChEBI" id="CHEBI:57692"/>
    </ligand>
</feature>
<dbReference type="InterPro" id="IPR017938">
    <property type="entry name" value="Riboflavin_synthase-like_b-brl"/>
</dbReference>
<feature type="binding site" evidence="11 13">
    <location>
        <position position="230"/>
    </location>
    <ligand>
        <name>[2Fe-2S] cluster</name>
        <dbReference type="ChEBI" id="CHEBI:190135"/>
    </ligand>
</feature>
<evidence type="ECO:0000256" key="12">
    <source>
        <dbReference type="PIRSR" id="PIRSR006816-1"/>
    </source>
</evidence>
<keyword evidence="3 11" id="KW-0285">Flavoprotein</keyword>
<evidence type="ECO:0000256" key="9">
    <source>
        <dbReference type="ARBA" id="ARBA00023004"/>
    </source>
</evidence>
<keyword evidence="10 11" id="KW-0411">Iron-sulfur</keyword>
<feature type="binding site" evidence="11 12">
    <location>
        <begin position="75"/>
        <end position="76"/>
    </location>
    <ligand>
        <name>FAD</name>
        <dbReference type="ChEBI" id="CHEBI:57692"/>
    </ligand>
</feature>
<evidence type="ECO:0000256" key="8">
    <source>
        <dbReference type="ARBA" id="ARBA00022982"/>
    </source>
</evidence>
<comment type="pathway">
    <text evidence="11">Pyrimidine metabolism; UMP biosynthesis via de novo pathway; orotate from (S)-dihydroorotate (NAD(+) route): step 1/1.</text>
</comment>
<dbReference type="HAMAP" id="MF_01211">
    <property type="entry name" value="DHODB_Fe_S_bind"/>
    <property type="match status" value="1"/>
</dbReference>
<keyword evidence="16" id="KW-1185">Reference proteome</keyword>
<evidence type="ECO:0000256" key="13">
    <source>
        <dbReference type="PIRSR" id="PIRSR006816-2"/>
    </source>
</evidence>
<keyword evidence="7 11" id="KW-0665">Pyrimidine biosynthesis</keyword>
<dbReference type="GO" id="GO:0044205">
    <property type="term" value="P:'de novo' UMP biosynthetic process"/>
    <property type="evidence" value="ECO:0007669"/>
    <property type="project" value="UniProtKB-UniRule"/>
</dbReference>
<dbReference type="Pfam" id="PF00175">
    <property type="entry name" value="NAD_binding_1"/>
    <property type="match status" value="1"/>
</dbReference>
<dbReference type="AlphaFoldDB" id="A0A1E5GQJ3"/>
<feature type="binding site" evidence="11 13">
    <location>
        <position position="247"/>
    </location>
    <ligand>
        <name>[2Fe-2S] cluster</name>
        <dbReference type="ChEBI" id="CHEBI:190135"/>
    </ligand>
</feature>
<dbReference type="Gene3D" id="2.40.30.10">
    <property type="entry name" value="Translation factors"/>
    <property type="match status" value="1"/>
</dbReference>
<comment type="cofactor">
    <cofactor evidence="11">
        <name>[2Fe-2S] cluster</name>
        <dbReference type="ChEBI" id="CHEBI:190135"/>
    </cofactor>
    <text evidence="11">Binds 1 [2Fe-2S] cluster per subunit.</text>
</comment>
<evidence type="ECO:0000256" key="5">
    <source>
        <dbReference type="ARBA" id="ARBA00022723"/>
    </source>
</evidence>
<dbReference type="Proteomes" id="UP000094764">
    <property type="component" value="Unassembled WGS sequence"/>
</dbReference>
<feature type="domain" description="FAD-binding FR-type" evidence="14">
    <location>
        <begin position="1"/>
        <end position="100"/>
    </location>
</feature>
<organism evidence="15 16">
    <name type="scientific">Enterococcus quebecensis</name>
    <dbReference type="NCBI Taxonomy" id="903983"/>
    <lineage>
        <taxon>Bacteria</taxon>
        <taxon>Bacillati</taxon>
        <taxon>Bacillota</taxon>
        <taxon>Bacilli</taxon>
        <taxon>Lactobacillales</taxon>
        <taxon>Enterococcaceae</taxon>
        <taxon>Enterococcus</taxon>
    </lineage>
</organism>
<evidence type="ECO:0000256" key="4">
    <source>
        <dbReference type="ARBA" id="ARBA00022714"/>
    </source>
</evidence>
<keyword evidence="2 11" id="KW-0813">Transport</keyword>
<dbReference type="Gene3D" id="2.10.240.10">
    <property type="entry name" value="Dihydroorotate dehydrogenase, electron transfer subunit"/>
    <property type="match status" value="1"/>
</dbReference>
<dbReference type="NCBIfam" id="NF000797">
    <property type="entry name" value="PRK00054.1-2"/>
    <property type="match status" value="1"/>
</dbReference>